<organism evidence="1 2">
    <name type="scientific">Lactiplantibacillus dongliensis</name>
    <dbReference type="NCBI Taxonomy" id="2559919"/>
    <lineage>
        <taxon>Bacteria</taxon>
        <taxon>Bacillati</taxon>
        <taxon>Bacillota</taxon>
        <taxon>Bacilli</taxon>
        <taxon>Lactobacillales</taxon>
        <taxon>Lactobacillaceae</taxon>
        <taxon>Lactiplantibacillus</taxon>
    </lineage>
</organism>
<dbReference type="Proteomes" id="UP001596253">
    <property type="component" value="Unassembled WGS sequence"/>
</dbReference>
<dbReference type="EMBL" id="JBHSSD010000057">
    <property type="protein sequence ID" value="MFC6165744.1"/>
    <property type="molecule type" value="Genomic_DNA"/>
</dbReference>
<accession>A0ABW1R9A8</accession>
<comment type="caution">
    <text evidence="1">The sequence shown here is derived from an EMBL/GenBank/DDBJ whole genome shotgun (WGS) entry which is preliminary data.</text>
</comment>
<dbReference type="Pfam" id="PF06124">
    <property type="entry name" value="DUF960"/>
    <property type="match status" value="1"/>
</dbReference>
<reference evidence="2" key="1">
    <citation type="journal article" date="2019" name="Int. J. Syst. Evol. Microbiol.">
        <title>The Global Catalogue of Microorganisms (GCM) 10K type strain sequencing project: providing services to taxonomists for standard genome sequencing and annotation.</title>
        <authorList>
            <consortium name="The Broad Institute Genomics Platform"/>
            <consortium name="The Broad Institute Genome Sequencing Center for Infectious Disease"/>
            <person name="Wu L."/>
            <person name="Ma J."/>
        </authorList>
    </citation>
    <scope>NUCLEOTIDE SEQUENCE [LARGE SCALE GENOMIC DNA]</scope>
    <source>
        <strain evidence="2">CCM 8932</strain>
    </source>
</reference>
<sequence length="102" mass="11496">MFDQTAERYATFGLVAKLPSAIIDGIWGIIDDDLQGVVTLPRVLQFALIVRHGQVTAVFDDQQGSIFEFDLPFNYDRAYPETIAVLDDGHYQTMMLLDELQA</sequence>
<name>A0ABW1R9A8_9LACO</name>
<keyword evidence="2" id="KW-1185">Reference proteome</keyword>
<dbReference type="InterPro" id="IPR009303">
    <property type="entry name" value="DUF960"/>
</dbReference>
<proteinExistence type="predicted"/>
<dbReference type="Gene3D" id="3.10.450.150">
    <property type="entry name" value="enterococcus faecalis protein"/>
    <property type="match status" value="1"/>
</dbReference>
<dbReference type="RefSeq" id="WP_137639933.1">
    <property type="nucleotide sequence ID" value="NZ_BJDK01000011.1"/>
</dbReference>
<protein>
    <submittedName>
        <fullName evidence="1">DUF960 family protein</fullName>
    </submittedName>
</protein>
<gene>
    <name evidence="1" type="ORF">ACFP3T_13825</name>
</gene>
<evidence type="ECO:0000313" key="2">
    <source>
        <dbReference type="Proteomes" id="UP001596253"/>
    </source>
</evidence>
<evidence type="ECO:0000313" key="1">
    <source>
        <dbReference type="EMBL" id="MFC6165744.1"/>
    </source>
</evidence>